<geneLocation type="plasmid" evidence="1">
    <name>pRJ46C</name>
</geneLocation>
<dbReference type="InterPro" id="IPR008979">
    <property type="entry name" value="Galactose-bd-like_sf"/>
</dbReference>
<accession>A0A0M3STE6</accession>
<dbReference type="Pfam" id="PF07828">
    <property type="entry name" value="PA-IL"/>
    <property type="match status" value="1"/>
</dbReference>
<evidence type="ECO:0000313" key="1">
    <source>
        <dbReference type="EMBL" id="ALD82388.1"/>
    </source>
</evidence>
<name>A0A0M3STE6_RAOOR</name>
<proteinExistence type="predicted"/>
<dbReference type="Gene3D" id="2.60.120.430">
    <property type="entry name" value="Galactose-binding lectin"/>
    <property type="match status" value="1"/>
</dbReference>
<dbReference type="SUPFAM" id="SSF49785">
    <property type="entry name" value="Galactose-binding domain-like"/>
    <property type="match status" value="1"/>
</dbReference>
<keyword evidence="1" id="KW-0614">Plasmid</keyword>
<dbReference type="EMBL" id="KT225520">
    <property type="protein sequence ID" value="ALD82388.1"/>
    <property type="molecule type" value="Genomic_DNA"/>
</dbReference>
<dbReference type="AlphaFoldDB" id="A0A0M3STE6"/>
<reference evidence="1" key="1">
    <citation type="submission" date="2015-06" db="EMBL/GenBank/DDBJ databases">
        <title>Carbapenemase-producing Raoultella ornithinolytica.</title>
        <authorList>
            <person name="Sun J."/>
            <person name="Zhang F."/>
        </authorList>
    </citation>
    <scope>NUCLEOTIDE SEQUENCE</scope>
    <source>
        <strain evidence="1">RJ46C</strain>
        <plasmid evidence="1">pRJ46C</plasmid>
    </source>
</reference>
<sequence length="121" mass="13655">MNNVSSWSGKVYTDNPLGTSTEIEVQAGQYLTVLAKGWAKYGKEEYAIISPQGRIPRYSTDLRLSKSSLLVVINDIFQPVEGYLYKWLVPVSGVVKIVFSDNPDMYTDNTGFFDVEIYIED</sequence>
<organism evidence="1">
    <name type="scientific">Raoultella ornithinolytica</name>
    <name type="common">Klebsiella ornithinolytica</name>
    <dbReference type="NCBI Taxonomy" id="54291"/>
    <lineage>
        <taxon>Bacteria</taxon>
        <taxon>Pseudomonadati</taxon>
        <taxon>Pseudomonadota</taxon>
        <taxon>Gammaproteobacteria</taxon>
        <taxon>Enterobacterales</taxon>
        <taxon>Enterobacteriaceae</taxon>
        <taxon>Klebsiella/Raoultella group</taxon>
        <taxon>Raoultella</taxon>
    </lineage>
</organism>
<dbReference type="InterPro" id="IPR012905">
    <property type="entry name" value="PA-IL"/>
</dbReference>
<evidence type="ECO:0008006" key="2">
    <source>
        <dbReference type="Google" id="ProtNLM"/>
    </source>
</evidence>
<dbReference type="RefSeq" id="WP_172686965.1">
    <property type="nucleotide sequence ID" value="NZ_KT225520.1"/>
</dbReference>
<protein>
    <recommendedName>
        <fullName evidence="2">Lectin</fullName>
    </recommendedName>
</protein>